<dbReference type="Pfam" id="PF11967">
    <property type="entry name" value="RecO_N"/>
    <property type="match status" value="1"/>
</dbReference>
<dbReference type="PATRIC" id="fig|267850.7.peg.1982"/>
<protein>
    <recommendedName>
        <fullName evidence="3 8">DNA repair protein RecO</fullName>
    </recommendedName>
    <alternativeName>
        <fullName evidence="7 8">Recombination protein O</fullName>
    </alternativeName>
</protein>
<evidence type="ECO:0000256" key="3">
    <source>
        <dbReference type="ARBA" id="ARBA00021310"/>
    </source>
</evidence>
<evidence type="ECO:0000256" key="8">
    <source>
        <dbReference type="HAMAP-Rule" id="MF_00201"/>
    </source>
</evidence>
<accession>A0A063Y1L2</accession>
<dbReference type="GO" id="GO:0043590">
    <property type="term" value="C:bacterial nucleoid"/>
    <property type="evidence" value="ECO:0007669"/>
    <property type="project" value="TreeGrafter"/>
</dbReference>
<dbReference type="InterPro" id="IPR012340">
    <property type="entry name" value="NA-bd_OB-fold"/>
</dbReference>
<evidence type="ECO:0000256" key="1">
    <source>
        <dbReference type="ARBA" id="ARBA00003065"/>
    </source>
</evidence>
<proteinExistence type="inferred from homology"/>
<dbReference type="PANTHER" id="PTHR33991">
    <property type="entry name" value="DNA REPAIR PROTEIN RECO"/>
    <property type="match status" value="1"/>
</dbReference>
<reference evidence="10 11" key="1">
    <citation type="journal article" date="2005" name="Int. J. Syst. Evol. Microbiol.">
        <title>Nitrincola lacisaponensis gen. nov., sp. nov., a novel alkaliphilic bacterium isolated from an alkaline, saline lake.</title>
        <authorList>
            <person name="Dimitriu P.A."/>
            <person name="Shukla S.K."/>
            <person name="Conradt J."/>
            <person name="Marquez M.C."/>
            <person name="Ventosa A."/>
            <person name="Maglia A."/>
            <person name="Peyton B.M."/>
            <person name="Pinkart H.C."/>
            <person name="Mormile M.R."/>
        </authorList>
    </citation>
    <scope>NUCLEOTIDE SEQUENCE [LARGE SCALE GENOMIC DNA]</scope>
    <source>
        <strain evidence="10 11">4CA</strain>
    </source>
</reference>
<evidence type="ECO:0000256" key="2">
    <source>
        <dbReference type="ARBA" id="ARBA00007452"/>
    </source>
</evidence>
<gene>
    <name evidence="8" type="primary">recO</name>
    <name evidence="10" type="ORF">ADINL_2013</name>
</gene>
<comment type="function">
    <text evidence="1 8">Involved in DNA repair and RecF pathway recombination.</text>
</comment>
<dbReference type="AlphaFoldDB" id="A0A063Y1L2"/>
<comment type="similarity">
    <text evidence="2 8">Belongs to the RecO family.</text>
</comment>
<organism evidence="10 11">
    <name type="scientific">Nitrincola lacisaponensis</name>
    <dbReference type="NCBI Taxonomy" id="267850"/>
    <lineage>
        <taxon>Bacteria</taxon>
        <taxon>Pseudomonadati</taxon>
        <taxon>Pseudomonadota</taxon>
        <taxon>Gammaproteobacteria</taxon>
        <taxon>Oceanospirillales</taxon>
        <taxon>Oceanospirillaceae</taxon>
        <taxon>Nitrincola</taxon>
    </lineage>
</organism>
<dbReference type="SUPFAM" id="SSF57863">
    <property type="entry name" value="ArfGap/RecO-like zinc finger"/>
    <property type="match status" value="1"/>
</dbReference>
<keyword evidence="6 8" id="KW-0234">DNA repair</keyword>
<evidence type="ECO:0000259" key="9">
    <source>
        <dbReference type="Pfam" id="PF11967"/>
    </source>
</evidence>
<dbReference type="EMBL" id="JMSZ01000030">
    <property type="protein sequence ID" value="KDE39559.1"/>
    <property type="molecule type" value="Genomic_DNA"/>
</dbReference>
<dbReference type="GO" id="GO:0006310">
    <property type="term" value="P:DNA recombination"/>
    <property type="evidence" value="ECO:0007669"/>
    <property type="project" value="UniProtKB-UniRule"/>
</dbReference>
<name>A0A063Y1L2_9GAMM</name>
<dbReference type="RefSeq" id="WP_036547277.1">
    <property type="nucleotide sequence ID" value="NZ_JMSZ01000030.1"/>
</dbReference>
<evidence type="ECO:0000313" key="11">
    <source>
        <dbReference type="Proteomes" id="UP000027318"/>
    </source>
</evidence>
<dbReference type="STRING" id="267850.ADINL_2013"/>
<feature type="domain" description="DNA replication/recombination mediator RecO N-terminal" evidence="9">
    <location>
        <begin position="7"/>
        <end position="77"/>
    </location>
</feature>
<evidence type="ECO:0000256" key="5">
    <source>
        <dbReference type="ARBA" id="ARBA00023172"/>
    </source>
</evidence>
<dbReference type="Pfam" id="PF02565">
    <property type="entry name" value="RecO_C"/>
    <property type="match status" value="1"/>
</dbReference>
<dbReference type="GO" id="GO:0006302">
    <property type="term" value="P:double-strand break repair"/>
    <property type="evidence" value="ECO:0007669"/>
    <property type="project" value="TreeGrafter"/>
</dbReference>
<dbReference type="NCBIfam" id="TIGR00613">
    <property type="entry name" value="reco"/>
    <property type="match status" value="1"/>
</dbReference>
<dbReference type="Gene3D" id="1.20.1440.120">
    <property type="entry name" value="Recombination protein O, C-terminal domain"/>
    <property type="match status" value="1"/>
</dbReference>
<dbReference type="PANTHER" id="PTHR33991:SF1">
    <property type="entry name" value="DNA REPAIR PROTEIN RECO"/>
    <property type="match status" value="1"/>
</dbReference>
<evidence type="ECO:0000256" key="4">
    <source>
        <dbReference type="ARBA" id="ARBA00022763"/>
    </source>
</evidence>
<keyword evidence="5 8" id="KW-0233">DNA recombination</keyword>
<evidence type="ECO:0000256" key="6">
    <source>
        <dbReference type="ARBA" id="ARBA00023204"/>
    </source>
</evidence>
<evidence type="ECO:0000313" key="10">
    <source>
        <dbReference type="EMBL" id="KDE39559.1"/>
    </source>
</evidence>
<keyword evidence="11" id="KW-1185">Reference proteome</keyword>
<dbReference type="HAMAP" id="MF_00201">
    <property type="entry name" value="RecO"/>
    <property type="match status" value="1"/>
</dbReference>
<comment type="caution">
    <text evidence="10">The sequence shown here is derived from an EMBL/GenBank/DDBJ whole genome shotgun (WGS) entry which is preliminary data.</text>
</comment>
<keyword evidence="4 8" id="KW-0227">DNA damage</keyword>
<dbReference type="InterPro" id="IPR003717">
    <property type="entry name" value="RecO"/>
</dbReference>
<dbReference type="InterPro" id="IPR037278">
    <property type="entry name" value="ARFGAP/RecO"/>
</dbReference>
<dbReference type="Gene3D" id="2.40.50.140">
    <property type="entry name" value="Nucleic acid-binding proteins"/>
    <property type="match status" value="1"/>
</dbReference>
<dbReference type="OrthoDB" id="9804792at2"/>
<dbReference type="InterPro" id="IPR042242">
    <property type="entry name" value="RecO_C"/>
</dbReference>
<sequence>MFQRAEQAAAFVLHTRPYRETSLLVDLFTLEQGRISVVARGARRSGSSRRFTLQPFQALHVSWSGRHELKNLTQAEVPQVMAPPQGNALLCGLYANELLQRLLPPADPHPRLYLYYTYLLRELLQPDDLEGALRTFERQLLESLGYGLMLATCHASHYYRFDPELGLLTDIEHPDNYPGHWLLAIAEDRYDQPEVRRAAKRLMREALSVLLGGKPLKSRELFMKTRRSS</sequence>
<evidence type="ECO:0000256" key="7">
    <source>
        <dbReference type="ARBA" id="ARBA00033409"/>
    </source>
</evidence>
<dbReference type="SUPFAM" id="SSF50249">
    <property type="entry name" value="Nucleic acid-binding proteins"/>
    <property type="match status" value="1"/>
</dbReference>
<dbReference type="Proteomes" id="UP000027318">
    <property type="component" value="Unassembled WGS sequence"/>
</dbReference>
<dbReference type="InterPro" id="IPR022572">
    <property type="entry name" value="DNA_rep/recomb_RecO_N"/>
</dbReference>